<evidence type="ECO:0000259" key="7">
    <source>
        <dbReference type="Pfam" id="PF17802"/>
    </source>
</evidence>
<feature type="domain" description="CNA-B" evidence="6">
    <location>
        <begin position="2371"/>
        <end position="2479"/>
    </location>
</feature>
<keyword evidence="5" id="KW-1133">Transmembrane helix</keyword>
<name>A0A2K2U5G2_9ACTN</name>
<keyword evidence="2" id="KW-0964">Secreted</keyword>
<dbReference type="PANTHER" id="PTHR36108:SF13">
    <property type="entry name" value="COLOSSIN-B-RELATED"/>
    <property type="match status" value="1"/>
</dbReference>
<dbReference type="Pfam" id="PF17802">
    <property type="entry name" value="SpaA"/>
    <property type="match status" value="8"/>
</dbReference>
<evidence type="ECO:0000313" key="9">
    <source>
        <dbReference type="Proteomes" id="UP000236488"/>
    </source>
</evidence>
<dbReference type="SUPFAM" id="SSF49478">
    <property type="entry name" value="Cna protein B-type domain"/>
    <property type="match status" value="2"/>
</dbReference>
<reference evidence="8 9" key="1">
    <citation type="journal article" date="2018" name="Int. J. Syst. Evol. Microbiol.">
        <title>Rubneribacter badeniensis gen. nov., sp. nov. and Enteroscipio rubneri gen. nov., sp. nov., new members of the Eggerthellaceae isolated from human faeces.</title>
        <authorList>
            <person name="Danylec N."/>
            <person name="Gobl A."/>
            <person name="Stoll D.A."/>
            <person name="Hetzer B."/>
            <person name="Kulling S.E."/>
            <person name="Huch M."/>
        </authorList>
    </citation>
    <scope>NUCLEOTIDE SEQUENCE [LARGE SCALE GENOMIC DNA]</scope>
    <source>
        <strain evidence="8 9">ResAG-85</strain>
    </source>
</reference>
<feature type="domain" description="SpaA-like prealbumin fold" evidence="7">
    <location>
        <begin position="3304"/>
        <end position="3393"/>
    </location>
</feature>
<dbReference type="GO" id="GO:0005975">
    <property type="term" value="P:carbohydrate metabolic process"/>
    <property type="evidence" value="ECO:0007669"/>
    <property type="project" value="UniProtKB-ARBA"/>
</dbReference>
<feature type="domain" description="SpaA-like prealbumin fold" evidence="7">
    <location>
        <begin position="2619"/>
        <end position="2728"/>
    </location>
</feature>
<feature type="domain" description="SpaA-like prealbumin fold" evidence="7">
    <location>
        <begin position="3191"/>
        <end position="3279"/>
    </location>
</feature>
<dbReference type="Gene3D" id="2.60.40.1140">
    <property type="entry name" value="Collagen-binding surface protein Cna, B-type domain"/>
    <property type="match status" value="7"/>
</dbReference>
<evidence type="ECO:0000256" key="5">
    <source>
        <dbReference type="SAM" id="Phobius"/>
    </source>
</evidence>
<evidence type="ECO:0008006" key="10">
    <source>
        <dbReference type="Google" id="ProtNLM"/>
    </source>
</evidence>
<comment type="caution">
    <text evidence="8">The sequence shown here is derived from an EMBL/GenBank/DDBJ whole genome shotgun (WGS) entry which is preliminary data.</text>
</comment>
<evidence type="ECO:0000256" key="2">
    <source>
        <dbReference type="ARBA" id="ARBA00022525"/>
    </source>
</evidence>
<dbReference type="PANTHER" id="PTHR36108">
    <property type="entry name" value="COLOSSIN-B-RELATED"/>
    <property type="match status" value="1"/>
</dbReference>
<feature type="domain" description="SpaA-like prealbumin fold" evidence="7">
    <location>
        <begin position="3086"/>
        <end position="3168"/>
    </location>
</feature>
<accession>A0A2K2U5G2</accession>
<proteinExistence type="inferred from homology"/>
<dbReference type="InterPro" id="IPR041033">
    <property type="entry name" value="SpaA_PFL_dom_1"/>
</dbReference>
<evidence type="ECO:0000259" key="6">
    <source>
        <dbReference type="Pfam" id="PF05738"/>
    </source>
</evidence>
<dbReference type="Pfam" id="PF05738">
    <property type="entry name" value="Cna_B"/>
    <property type="match status" value="2"/>
</dbReference>
<keyword evidence="3" id="KW-0732">Signal</keyword>
<feature type="domain" description="CNA-B" evidence="6">
    <location>
        <begin position="2288"/>
        <end position="2329"/>
    </location>
</feature>
<gene>
    <name evidence="8" type="ORF">C2L80_06185</name>
</gene>
<dbReference type="CDD" id="cd00222">
    <property type="entry name" value="CollagenBindB"/>
    <property type="match status" value="1"/>
</dbReference>
<dbReference type="InterPro" id="IPR008454">
    <property type="entry name" value="Collagen-bd_Cna-like_B-typ_dom"/>
</dbReference>
<evidence type="ECO:0000256" key="1">
    <source>
        <dbReference type="ARBA" id="ARBA00007257"/>
    </source>
</evidence>
<feature type="transmembrane region" description="Helical" evidence="5">
    <location>
        <begin position="3666"/>
        <end position="3686"/>
    </location>
</feature>
<sequence length="3696" mass="396237">MRRTTTLPSKSSLRWSRRRQTMRARWANSEIPSWGGGLTYDASSADGGEAAGSLGAGPAPALGAEGGATSAPGEAAEVGSVAEPAGASVDWTERSQSLKLFEAKVSIAETRPDHVAVDGELPSEIPAALSLSFMLDPSSEESGGAVRPGDWFAIGLPEAATPVSGIEEIEEMPVYAVDEQGAPTERRIATAAVVDGSLRVTFVAPDGQSQDAALEAPINGTVSLPVTVEEAQLSDDEPTEALWMLRNTPEGPHSETLALPSRNDIRALWGMTVPGTGAAAQAPAPVAGEPSIEWEYKGAGPALSITTNWADNNNSGRPALESVLPGYDLRVTITDKGGNAVTYSVWSEPGTPNPELVAALNLDAADIAALPTVSGRQTSTGTYFIETQGAMPTEATKTVTTPQVDEEGNPLLDDEGNPLPDVVEKSSYTLSWSLADTNTYGNYQRNNVHSDGADGVTFADAETPAAVQYLQLLESKTFTFTGKMGDKSVKDFVKENLDKFAFTATVNGSSIVPGEHPEGQQTITLADFFGELYEGDVNPFEGCWEDAANYDKDSNTFTLSGLFPVYDHEGNPIVYGITYTGEQGDGTTESEDYYQPIYDNSGTPSHGGDVTAMYSGGTLTLVHAGTTSYDGYKMYYDGDISVGRPELTFTLWRYTAGSGPETASQVRLSGSENILPLFSPDSNAAETEYVEITIPAGYAGENPVDLGKLLAEKYTGGSLDLILPKYDPDGNPYIYCLRESMNGSNYEQLFGTVGEDGAVTGDIGPNYEGADGPVFVDWERTEGDRFIYNGGTVSNRLTDTVSVEATKTWQIAAFQDELYDPENPENSVEVELTAQARPVSQQGDEDAWQDVEGSTVTLTGFSSEELTRTHTGSFPRYDSQGNELEYRWVETNVTQGGEPTNFKRNADGTASFQLTFEVSDYVSGDASSTETLDFTSTVDEDGVIVNTFTNNTDQHVDKLWQQDANDINNVAQVKPNFPGMPESTEVTVHIYRDGVEIGSATLDGEVDDAPTVLGSIVSEVAAGDPQPTSQETDVYHLDFENLPKYAPDGHRYQYLVIEEDNGWHQERAYDPITRTTTITNTVGPGEASIVPVVKEWVDGSDAQHRLNCVVNVYAKHDMRSAAENADGTPKASYAKGDLVATMVLSDAYAWYQEFEVAIGDLDADDFYIEEVGMTSSDEHVDDDPVYAGGGIGYESLIEFPAYTMQEAIDAAVEEGGWGAIGKGDWDWVNPAWTNEDASRIPTEDHVYELSYGMSEDYPKKALKVANRRIGLIDLTAEKVWNDNLGDLDEGDERNTRPQAQIVLSIVKGAGTFTVDEEGSGYVQLEGSANNLPILDETGGNVKGELTEDGCFAVNVDTAKEKSTYQFFGLPKYNGKGESVFYEINERWLGEMGDYTTTTTTTTTSSYTVGKRHYHDTQTDEFVNGRTGTRDVAFYKRWKDAYVYENLNQRPDIYLTLYQVSKETEDLPGGYRKVDGYIEYSWSPVTEGESTDYHQMCVISGLPKYDKYGDEITYYATEKMDADAASYDYQPVMFARGHMPDEEVESGEALLLDTEGGNHITEPEVADVTSGSKWAVHEDGEFVNRVEGKLFANGEKIWTNTGGYPEADVPELTIYLQQKLATDKDWPSMKLSKDEGAPHGYKIEGGYVAETSDLRRVDDSHFTYTIWHTGVNKFHEGSTADAPVPEGEQVLPLYNEDGVRYEYRAREVIWGVIDSPANADADFDGVDIASDEESLVSEGVYVIQHGDTGSFKLNNVYQSEKAKLTVKKLFDGRAQGDHYPDVTFELWRTYDSLGTYLAEKVGEHTIKASEFGTDANGSATYTFEDLDIYAPTGGYWKYYVVERSIDGYETTVGVGDLSLGSAELGAGTATEGGVQSPDAMKDGASLVADDDTVDITFANDYKPEPFKLTGEKQWMDYDGAFGERPESLNLRLVRVSDSGQEEIWSEMDGIDVKPGDTITGEWGEHEATFTCELGDDDSTWVFTVEGLEAYAPDGSTWEYRLSEILPNGTGYRIMNGNTAGEAGDNASDSEFKWPLQNVLEGNASVKKTWSEDGNDAYGLRPDSVTVQLWAATCNSEGEQVGDIQPAWDLLEPYLQSDDGAVTRAGSQTTAPDSEADFTQVLSDKNDWSHLWASLPFTLRQDNGSTLYIAYGVAETKIGDVGVSFEPSFNRDKLCVDFTYEGTFGSHKVSAETSRTEGDINYGVETSVALDNALEHTSIEGKKVWSDGDNIYHTRPGSSASSDAWSVAFLLQRTTSEDGSFDSWEWVTEYGSALESKSDWSSWDDPSIVSVEITNKDEGATAKFENLPKYDNEGNQYRYRLVEVTPKGYTPGNGSAAYTDPETEDSLWVVDSTGEGYTDSYSFTNDLVETQFSGRKTWEDYDTGFMPDFSDGSAPDIQLKLYRKAGENGATEGVTYQQNGGQPTWGKTEDPLVWAYTYTNLPKCDQKGVEYIYWALEEAGSAEGFYPVYPDGDTGREIKNTATRFTLDKVCADAYDGEVLNGVELTITGEGGKTFAVWSRDEAGQVSSKVWRRGTDDVSQGGTEMTGDNAGWIIGLPAGGYTITETKTPTGHVTVEPIGLQISAEGVVALPASPSHAELVVEGANPGGTITIKVKDEVFRGHVNLKKTLDGSGGLEGVSFDLYRVGEPDVLIAKDIVTGDDGTWKSVEADGIEVIPGGDEHHKTLADGLHPGEYYFVETSAPDDVHLDEGDNKVPFTIVAGKPATVEVEKDNTSFASSATLAKYDATTGSGIKDAHFKLEHQAAGGTWTTVAEDIATASDGTLRLSFDRKGAYRLTEVANAGYDVADPFQATFTIDDGDFNGAGAASADPLDFNDAEVREAHGWQGSALDERGISNERLTGAATLLKTDDDGSALDGAVFVLQQRIVAGWVPIAAGLEAGKAYAYSVDGTKETGDNETGRLSVSNLEWGTYKFVEVQSADGFVIENGTCETAPFTIDREAVAAGVTIDAGKLVNPKMAGISLIKMDETGEKALSGAEFVIKGKFADGEASKTLTATESAHLLDEGLLVTGESYTVRETKAPAGYKLLDDALEFTVEKDGAITYGDLPEGWAAGEDGYTFTAKDAPIELVLEKVDEQGKALDGATFTIEGTFADGTTARKNISGNTSLSTELVAGNAYKVIEVKAPDGYTMLEDAFEFTVDANGSATVTTEADGYTLSSEGGVITVKAADAQTELDIAKVSTEGASLGGATFEVAGTFADGAESPIVLTTGADGKVDASQLRGKLIVGKEYTITETKAPAGYELIADALTVMVNADGTLEVVGDSPDAYSIGDGTVTVTVTDTPITMQLVKKGEGGTQNFGGAKFELAPAEGFAFADGSTDAMMLVTDEGGVAEVEPGMLVAGSTYVVREIQAPAGYELIEGVFAFEVGSDGAIAIAGEQVEGYTIDAEAEEVTLVVSDAPIELQVMKQNADGDVLPGAVFALSGAFADGSTELVLEATGEDGIACVPEGMLVGESVYTLAEITAPAGYEVAGSVELMVGADGSIELADDGSDGSGTYEVTVVDGSVVLTAVDEPIAFKLVKTNIDGVPLAGAEFVVKPAAGSAFADGSAEVRFATDERGEAALVDALLVAGGTYTVEEEKAPEGYEVIAGAFSFTVAADGTIAPTADSTQAVAGQPGYRVADDGVSLQAFDEETPKLPSSKLEKTGDGAPLLLVGAVTTVAAAFLALATRKHRRRTLR</sequence>
<feature type="domain" description="SpaA-like prealbumin fold" evidence="7">
    <location>
        <begin position="2978"/>
        <end position="3060"/>
    </location>
</feature>
<keyword evidence="5" id="KW-0472">Membrane</keyword>
<protein>
    <recommendedName>
        <fullName evidence="10">Gram-positive cocci surface proteins LPxTG domain-containing protein</fullName>
    </recommendedName>
</protein>
<dbReference type="InterPro" id="IPR013783">
    <property type="entry name" value="Ig-like_fold"/>
</dbReference>
<feature type="compositionally biased region" description="Acidic residues" evidence="4">
    <location>
        <begin position="404"/>
        <end position="416"/>
    </location>
</feature>
<comment type="similarity">
    <text evidence="1">Belongs to the serine-aspartate repeat-containing protein (SDr) family.</text>
</comment>
<evidence type="ECO:0000256" key="3">
    <source>
        <dbReference type="ARBA" id="ARBA00022729"/>
    </source>
</evidence>
<feature type="region of interest" description="Disordered" evidence="4">
    <location>
        <begin position="34"/>
        <end position="87"/>
    </location>
</feature>
<feature type="domain" description="SpaA-like prealbumin fold" evidence="7">
    <location>
        <begin position="2861"/>
        <end position="2957"/>
    </location>
</feature>
<evidence type="ECO:0000313" key="8">
    <source>
        <dbReference type="EMBL" id="PNV65514.1"/>
    </source>
</evidence>
<feature type="region of interest" description="Disordered" evidence="4">
    <location>
        <begin position="397"/>
        <end position="418"/>
    </location>
</feature>
<feature type="domain" description="SpaA-like prealbumin fold" evidence="7">
    <location>
        <begin position="2736"/>
        <end position="2815"/>
    </location>
</feature>
<evidence type="ECO:0000256" key="4">
    <source>
        <dbReference type="SAM" id="MobiDB-lite"/>
    </source>
</evidence>
<dbReference type="Gene3D" id="2.60.40.10">
    <property type="entry name" value="Immunoglobulins"/>
    <property type="match status" value="10"/>
</dbReference>
<keyword evidence="9" id="KW-1185">Reference proteome</keyword>
<feature type="compositionally biased region" description="Low complexity" evidence="4">
    <location>
        <begin position="41"/>
        <end position="63"/>
    </location>
</feature>
<keyword evidence="5" id="KW-0812">Transmembrane</keyword>
<organism evidence="8 9">
    <name type="scientific">Rubneribacter badeniensis</name>
    <dbReference type="NCBI Taxonomy" id="2070688"/>
    <lineage>
        <taxon>Bacteria</taxon>
        <taxon>Bacillati</taxon>
        <taxon>Actinomycetota</taxon>
        <taxon>Coriobacteriia</taxon>
        <taxon>Eggerthellales</taxon>
        <taxon>Eggerthellaceae</taxon>
        <taxon>Rubneribacter</taxon>
    </lineage>
</organism>
<dbReference type="Proteomes" id="UP000236488">
    <property type="component" value="Unassembled WGS sequence"/>
</dbReference>
<feature type="domain" description="SpaA-like prealbumin fold" evidence="7">
    <location>
        <begin position="3535"/>
        <end position="3623"/>
    </location>
</feature>
<dbReference type="EMBL" id="PPEL01000027">
    <property type="protein sequence ID" value="PNV65514.1"/>
    <property type="molecule type" value="Genomic_DNA"/>
</dbReference>